<evidence type="ECO:0000256" key="2">
    <source>
        <dbReference type="ARBA" id="ARBA00022729"/>
    </source>
</evidence>
<dbReference type="InterPro" id="IPR009011">
    <property type="entry name" value="Man6P_isomerase_rcpt-bd_dom_sf"/>
</dbReference>
<dbReference type="GO" id="GO:0005788">
    <property type="term" value="C:endoplasmic reticulum lumen"/>
    <property type="evidence" value="ECO:0007669"/>
    <property type="project" value="UniProtKB-SubCell"/>
</dbReference>
<gene>
    <name evidence="11" type="primary">LOC117238012</name>
</gene>
<keyword evidence="5" id="KW-1015">Disulfide bond</keyword>
<dbReference type="RefSeq" id="XP_033358401.1">
    <property type="nucleotide sequence ID" value="XM_033502510.1"/>
</dbReference>
<feature type="domain" description="MRH" evidence="9">
    <location>
        <begin position="99"/>
        <end position="233"/>
    </location>
</feature>
<evidence type="ECO:0000256" key="3">
    <source>
        <dbReference type="ARBA" id="ARBA00022737"/>
    </source>
</evidence>
<dbReference type="PANTHER" id="PTHR15414">
    <property type="entry name" value="OS-9-RELATED"/>
    <property type="match status" value="1"/>
</dbReference>
<protein>
    <recommendedName>
        <fullName evidence="7">Endoplasmic reticulum lectin 1</fullName>
    </recommendedName>
    <alternativeName>
        <fullName evidence="8">ER lectin</fullName>
    </alternativeName>
</protein>
<dbReference type="Proteomes" id="UP000504631">
    <property type="component" value="Unplaced"/>
</dbReference>
<evidence type="ECO:0000256" key="5">
    <source>
        <dbReference type="ARBA" id="ARBA00023157"/>
    </source>
</evidence>
<evidence type="ECO:0000256" key="8">
    <source>
        <dbReference type="ARBA" id="ARBA00041661"/>
    </source>
</evidence>
<organism evidence="10 11">
    <name type="scientific">Bombus vosnesenskii</name>
    <dbReference type="NCBI Taxonomy" id="207650"/>
    <lineage>
        <taxon>Eukaryota</taxon>
        <taxon>Metazoa</taxon>
        <taxon>Ecdysozoa</taxon>
        <taxon>Arthropoda</taxon>
        <taxon>Hexapoda</taxon>
        <taxon>Insecta</taxon>
        <taxon>Pterygota</taxon>
        <taxon>Neoptera</taxon>
        <taxon>Endopterygota</taxon>
        <taxon>Hymenoptera</taxon>
        <taxon>Apocrita</taxon>
        <taxon>Aculeata</taxon>
        <taxon>Apoidea</taxon>
        <taxon>Anthophila</taxon>
        <taxon>Apidae</taxon>
        <taxon>Bombus</taxon>
        <taxon>Pyrobombus</taxon>
    </lineage>
</organism>
<evidence type="ECO:0000256" key="4">
    <source>
        <dbReference type="ARBA" id="ARBA00022824"/>
    </source>
</evidence>
<dbReference type="GO" id="GO:0030970">
    <property type="term" value="P:retrograde protein transport, ER to cytosol"/>
    <property type="evidence" value="ECO:0007669"/>
    <property type="project" value="TreeGrafter"/>
</dbReference>
<sequence length="492" mass="56598">MWKYCNVYITIVLCTIIIVYGHDFRSFDDTVLFKINWPGKASSDLLESRTNVEPYIITTANKEQYQCLIVDNSEQEQGYNEPYNGPNPIEILSALFKQNTCSYRVESYWSYELCHGRYARQYHEDRDGKKVKTQEYYLGTFDKLQELKLLAEYAERENIRKADIPVKKVDGINMPYIEVEMADGTVCDLTNKPRKIKVLYVCYQHGKHELFSLEEPSSCEYEVIVLSPWLCNHPDYKPQATGENEINCHPVENAPKKPRSLVAMEMESLKLRYQKVTDGEARVRVEIHPVGVTDKHNNIEESINSLADQGISPAEASPVKNFLSGKNCLHGGNGWWKYEFCYGRSVVQYHIERDGKKTIVNLGKFDKQKHLDWIAAHPHKRPKSPELRKQLSHFYSDGTICDKTGNPRQTEVKLKCVESHTASPSSVSLFLVEPKTCEYVLGVESPLICDILEYADENGLLSEKFDVNFDKLKTTAFHEYDDLDERIANGDD</sequence>
<dbReference type="GO" id="GO:0030968">
    <property type="term" value="P:endoplasmic reticulum unfolded protein response"/>
    <property type="evidence" value="ECO:0007669"/>
    <property type="project" value="InterPro"/>
</dbReference>
<dbReference type="PROSITE" id="PS51914">
    <property type="entry name" value="MRH"/>
    <property type="match status" value="2"/>
</dbReference>
<dbReference type="InterPro" id="IPR045149">
    <property type="entry name" value="OS-9-like"/>
</dbReference>
<dbReference type="FunFam" id="2.70.130.10:FF:000001">
    <property type="entry name" value="Endoplasmic reticulum lectin 1"/>
    <property type="match status" value="1"/>
</dbReference>
<evidence type="ECO:0000259" key="9">
    <source>
        <dbReference type="PROSITE" id="PS51914"/>
    </source>
</evidence>
<evidence type="ECO:0000313" key="10">
    <source>
        <dbReference type="Proteomes" id="UP000504631"/>
    </source>
</evidence>
<dbReference type="Pfam" id="PF07915">
    <property type="entry name" value="PRKCSH"/>
    <property type="match status" value="2"/>
</dbReference>
<keyword evidence="4" id="KW-0256">Endoplasmic reticulum</keyword>
<reference evidence="11" key="1">
    <citation type="submission" date="2025-08" db="UniProtKB">
        <authorList>
            <consortium name="RefSeq"/>
        </authorList>
    </citation>
    <scope>IDENTIFICATION</scope>
    <source>
        <tissue evidence="11">Muscle</tissue>
    </source>
</reference>
<dbReference type="InterPro" id="IPR044865">
    <property type="entry name" value="MRH_dom"/>
</dbReference>
<evidence type="ECO:0000256" key="7">
    <source>
        <dbReference type="ARBA" id="ARBA00041108"/>
    </source>
</evidence>
<keyword evidence="2" id="KW-0732">Signal</keyword>
<comment type="subcellular location">
    <subcellularLocation>
        <location evidence="1">Endoplasmic reticulum lumen</location>
    </subcellularLocation>
</comment>
<comment type="function">
    <text evidence="6">Probable lectin that binds selectively to improperly folded lumenal proteins. May function in endoplasmic reticulum quality control and endoplasmic reticulum-associated degradation (ERAD) of both non-glycosylated proteins and glycoproteins.</text>
</comment>
<evidence type="ECO:0000256" key="6">
    <source>
        <dbReference type="ARBA" id="ARBA00037585"/>
    </source>
</evidence>
<keyword evidence="3" id="KW-0677">Repeat</keyword>
<evidence type="ECO:0000256" key="1">
    <source>
        <dbReference type="ARBA" id="ARBA00004319"/>
    </source>
</evidence>
<dbReference type="Gene3D" id="2.70.130.10">
    <property type="entry name" value="Mannose-6-phosphate receptor binding domain"/>
    <property type="match status" value="2"/>
</dbReference>
<name>A0A6J3L1Q9_9HYME</name>
<dbReference type="InterPro" id="IPR012913">
    <property type="entry name" value="OS9-like_dom"/>
</dbReference>
<dbReference type="PANTHER" id="PTHR15414:SF0">
    <property type="entry name" value="ENDOPLASMIC RETICULUM LECTIN 1"/>
    <property type="match status" value="1"/>
</dbReference>
<evidence type="ECO:0000313" key="11">
    <source>
        <dbReference type="RefSeq" id="XP_033358401.1"/>
    </source>
</evidence>
<dbReference type="SUPFAM" id="SSF50911">
    <property type="entry name" value="Mannose 6-phosphate receptor domain"/>
    <property type="match status" value="2"/>
</dbReference>
<proteinExistence type="predicted"/>
<feature type="domain" description="MRH" evidence="9">
    <location>
        <begin position="326"/>
        <end position="451"/>
    </location>
</feature>
<dbReference type="AlphaFoldDB" id="A0A6J3L1Q9"/>
<keyword evidence="10" id="KW-1185">Reference proteome</keyword>
<accession>A0A6J3L1Q9</accession>
<dbReference type="FunFam" id="2.70.130.10:FF:000003">
    <property type="entry name" value="Endoplasmic reticulum lectin 1"/>
    <property type="match status" value="1"/>
</dbReference>
<dbReference type="GeneID" id="117238012"/>